<protein>
    <recommendedName>
        <fullName evidence="1">HTH arsR-type domain-containing protein</fullName>
    </recommendedName>
</protein>
<evidence type="ECO:0000259" key="1">
    <source>
        <dbReference type="SMART" id="SM00418"/>
    </source>
</evidence>
<organism evidence="2 3">
    <name type="scientific">Streptomyces capitiformicae</name>
    <dbReference type="NCBI Taxonomy" id="2014920"/>
    <lineage>
        <taxon>Bacteria</taxon>
        <taxon>Bacillati</taxon>
        <taxon>Actinomycetota</taxon>
        <taxon>Actinomycetes</taxon>
        <taxon>Kitasatosporales</taxon>
        <taxon>Streptomycetaceae</taxon>
        <taxon>Streptomyces</taxon>
    </lineage>
</organism>
<dbReference type="Pfam" id="PF12840">
    <property type="entry name" value="HTH_20"/>
    <property type="match status" value="1"/>
</dbReference>
<dbReference type="AlphaFoldDB" id="A0A918ZQY9"/>
<feature type="domain" description="HTH arsR-type" evidence="1">
    <location>
        <begin position="251"/>
        <end position="326"/>
    </location>
</feature>
<gene>
    <name evidence="2" type="ORF">GCM10017771_86870</name>
</gene>
<dbReference type="InterPro" id="IPR011991">
    <property type="entry name" value="ArsR-like_HTH"/>
</dbReference>
<evidence type="ECO:0000313" key="3">
    <source>
        <dbReference type="Proteomes" id="UP000603227"/>
    </source>
</evidence>
<comment type="caution">
    <text evidence="2">The sequence shown here is derived from an EMBL/GenBank/DDBJ whole genome shotgun (WGS) entry which is preliminary data.</text>
</comment>
<proteinExistence type="predicted"/>
<dbReference type="EMBL" id="BNAT01000057">
    <property type="protein sequence ID" value="GHE63517.1"/>
    <property type="molecule type" value="Genomic_DNA"/>
</dbReference>
<dbReference type="Gene3D" id="1.10.10.10">
    <property type="entry name" value="Winged helix-like DNA-binding domain superfamily/Winged helix DNA-binding domain"/>
    <property type="match status" value="1"/>
</dbReference>
<dbReference type="SMART" id="SM00418">
    <property type="entry name" value="HTH_ARSR"/>
    <property type="match status" value="1"/>
</dbReference>
<dbReference type="InterPro" id="IPR001845">
    <property type="entry name" value="HTH_ArsR_DNA-bd_dom"/>
</dbReference>
<keyword evidence="3" id="KW-1185">Reference proteome</keyword>
<dbReference type="GO" id="GO:0003700">
    <property type="term" value="F:DNA-binding transcription factor activity"/>
    <property type="evidence" value="ECO:0007669"/>
    <property type="project" value="InterPro"/>
</dbReference>
<accession>A0A918ZQY9</accession>
<dbReference type="Proteomes" id="UP000603227">
    <property type="component" value="Unassembled WGS sequence"/>
</dbReference>
<reference evidence="2" key="1">
    <citation type="journal article" date="2014" name="Int. J. Syst. Evol. Microbiol.">
        <title>Complete genome sequence of Corynebacterium casei LMG S-19264T (=DSM 44701T), isolated from a smear-ripened cheese.</title>
        <authorList>
            <consortium name="US DOE Joint Genome Institute (JGI-PGF)"/>
            <person name="Walter F."/>
            <person name="Albersmeier A."/>
            <person name="Kalinowski J."/>
            <person name="Ruckert C."/>
        </authorList>
    </citation>
    <scope>NUCLEOTIDE SEQUENCE</scope>
    <source>
        <strain evidence="2">CGMCC 4.7403</strain>
    </source>
</reference>
<name>A0A918ZQY9_9ACTN</name>
<dbReference type="SUPFAM" id="SSF46785">
    <property type="entry name" value="Winged helix' DNA-binding domain"/>
    <property type="match status" value="1"/>
</dbReference>
<dbReference type="CDD" id="cd00090">
    <property type="entry name" value="HTH_ARSR"/>
    <property type="match status" value="1"/>
</dbReference>
<sequence length="329" mass="35425">MAGRRFLLGSLDEVHVEVARAPGATLFPVLHEVLGGARHGVPRPWRDAVSTALPAAADVVRPLFGPGSYWVPDLLALTADVRATSMRAVLSGLEDVDPQGLAAEVAQCFGDRVPRPWQRVLDDPAGILAAYRDVVRAAWRELEPLWAGADALLGKEAERVGAAVVSRSLEGVLTGLSAKVRFADGALEGPYRECDRHLDLAGRRLMLVPVVSGFTASMYSVDRDDLVWFSYPLPGLGRLGAPARKPSRKDALTQVLGPLRAGVLRSVQPPATVSELAGLLNVGVSTITYHCEQLKAAGLLRRERHGREVRQRLTTRGVELVELLSGPRA</sequence>
<reference evidence="2" key="2">
    <citation type="submission" date="2020-09" db="EMBL/GenBank/DDBJ databases">
        <authorList>
            <person name="Sun Q."/>
            <person name="Zhou Y."/>
        </authorList>
    </citation>
    <scope>NUCLEOTIDE SEQUENCE</scope>
    <source>
        <strain evidence="2">CGMCC 4.7403</strain>
    </source>
</reference>
<evidence type="ECO:0000313" key="2">
    <source>
        <dbReference type="EMBL" id="GHE63517.1"/>
    </source>
</evidence>
<dbReference type="InterPro" id="IPR036390">
    <property type="entry name" value="WH_DNA-bd_sf"/>
</dbReference>
<dbReference type="InterPro" id="IPR036388">
    <property type="entry name" value="WH-like_DNA-bd_sf"/>
</dbReference>